<reference evidence="1 2" key="1">
    <citation type="submission" date="2022-02" db="EMBL/GenBank/DDBJ databases">
        <authorList>
            <person name="Tian F."/>
            <person name="Li J."/>
            <person name="Li F."/>
            <person name="Tong Y."/>
        </authorList>
    </citation>
    <scope>NUCLEOTIDE SEQUENCE [LARGE SCALE GENOMIC DNA]</scope>
</reference>
<dbReference type="EMBL" id="OM638103">
    <property type="protein sequence ID" value="UNY47035.1"/>
    <property type="molecule type" value="Genomic_DNA"/>
</dbReference>
<protein>
    <submittedName>
        <fullName evidence="1">Uncharacterized protein</fullName>
    </submittedName>
</protein>
<dbReference type="Proteomes" id="UP000832072">
    <property type="component" value="Segment"/>
</dbReference>
<evidence type="ECO:0000313" key="1">
    <source>
        <dbReference type="EMBL" id="UNY47035.1"/>
    </source>
</evidence>
<keyword evidence="2" id="KW-1185">Reference proteome</keyword>
<proteinExistence type="predicted"/>
<organism evidence="1 2">
    <name type="scientific">Cronobacter phage LPCS28</name>
    <dbReference type="NCBI Taxonomy" id="2924885"/>
    <lineage>
        <taxon>Viruses</taxon>
        <taxon>Duplodnaviria</taxon>
        <taxon>Heunggongvirae</taxon>
        <taxon>Uroviricota</taxon>
        <taxon>Caudoviricetes</taxon>
        <taxon>Pantevenvirales</taxon>
        <taxon>Straboviridae</taxon>
        <taxon>Nanhuvirus</taxon>
        <taxon>Nanhuvirus LPCS28</taxon>
    </lineage>
</organism>
<accession>A0AAE9G4U0</accession>
<sequence>MKTLEIVVKNVMKAREVAETVGVEIVSEKLITVCTLMVIKGDISSLIDFNDEFFAETTPALHKQYLNEIMN</sequence>
<evidence type="ECO:0000313" key="2">
    <source>
        <dbReference type="Proteomes" id="UP000832072"/>
    </source>
</evidence>
<name>A0AAE9G4U0_9CAUD</name>
<gene>
    <name evidence="1" type="ORF">EHEKIMEA_00153</name>
</gene>